<comment type="caution">
    <text evidence="2">The sequence shown here is derived from an EMBL/GenBank/DDBJ whole genome shotgun (WGS) entry which is preliminary data.</text>
</comment>
<accession>A0A6H9GUJ3</accession>
<organism evidence="2 3">
    <name type="scientific">Microcystis aeruginosa NIES-3804</name>
    <dbReference type="NCBI Taxonomy" id="2517783"/>
    <lineage>
        <taxon>Bacteria</taxon>
        <taxon>Bacillati</taxon>
        <taxon>Cyanobacteriota</taxon>
        <taxon>Cyanophyceae</taxon>
        <taxon>Oscillatoriophycideae</taxon>
        <taxon>Chroococcales</taxon>
        <taxon>Microcystaceae</taxon>
        <taxon>Microcystis</taxon>
    </lineage>
</organism>
<reference evidence="2 3" key="1">
    <citation type="submission" date="2019-02" db="EMBL/GenBank/DDBJ databases">
        <title>Draft genome sequence of Arthrospira platensis NIES-3804.</title>
        <authorList>
            <person name="Yamaguchi H."/>
            <person name="Suzuki S."/>
            <person name="Kawachi M."/>
        </authorList>
    </citation>
    <scope>NUCLEOTIDE SEQUENCE [LARGE SCALE GENOMIC DNA]</scope>
    <source>
        <strain evidence="2 3">NIES-3804</strain>
    </source>
</reference>
<feature type="chain" id="PRO_5026221971" evidence="1">
    <location>
        <begin position="20"/>
        <end position="46"/>
    </location>
</feature>
<evidence type="ECO:0000313" key="2">
    <source>
        <dbReference type="EMBL" id="GCL51260.1"/>
    </source>
</evidence>
<sequence length="46" mass="4955">MKSFALLTTVSLISLSTLATVRPVMALESRQPAETRIAQGNNRPLA</sequence>
<dbReference type="AlphaFoldDB" id="A0A6H9GUJ3"/>
<evidence type="ECO:0000256" key="1">
    <source>
        <dbReference type="SAM" id="SignalP"/>
    </source>
</evidence>
<dbReference type="RefSeq" id="WP_159294071.1">
    <property type="nucleotide sequence ID" value="NZ_BJCI01000049.1"/>
</dbReference>
<dbReference type="EMBL" id="BJCI01000049">
    <property type="protein sequence ID" value="GCL51260.1"/>
    <property type="molecule type" value="Genomic_DNA"/>
</dbReference>
<feature type="signal peptide" evidence="1">
    <location>
        <begin position="1"/>
        <end position="19"/>
    </location>
</feature>
<keyword evidence="1" id="KW-0732">Signal</keyword>
<proteinExistence type="predicted"/>
<protein>
    <submittedName>
        <fullName evidence="2">Uncharacterized protein</fullName>
    </submittedName>
</protein>
<dbReference type="Proteomes" id="UP000435041">
    <property type="component" value="Unassembled WGS sequence"/>
</dbReference>
<evidence type="ECO:0000313" key="3">
    <source>
        <dbReference type="Proteomes" id="UP000435041"/>
    </source>
</evidence>
<name>A0A6H9GUJ3_MICAE</name>
<gene>
    <name evidence="2" type="ORF">NIES3804_28390</name>
</gene>